<dbReference type="Pfam" id="PF00787">
    <property type="entry name" value="PX"/>
    <property type="match status" value="1"/>
</dbReference>
<evidence type="ECO:0000256" key="8">
    <source>
        <dbReference type="ARBA" id="ARBA00022949"/>
    </source>
</evidence>
<feature type="domain" description="SH3" evidence="12">
    <location>
        <begin position="220"/>
        <end position="279"/>
    </location>
</feature>
<feature type="compositionally biased region" description="Polar residues" evidence="11">
    <location>
        <begin position="668"/>
        <end position="677"/>
    </location>
</feature>
<feature type="domain" description="SH3" evidence="12">
    <location>
        <begin position="149"/>
        <end position="208"/>
    </location>
</feature>
<dbReference type="GO" id="GO:0002102">
    <property type="term" value="C:podosome"/>
    <property type="evidence" value="ECO:0007669"/>
    <property type="project" value="UniProtKB-SubCell"/>
</dbReference>
<evidence type="ECO:0000256" key="4">
    <source>
        <dbReference type="ARBA" id="ARBA00022443"/>
    </source>
</evidence>
<dbReference type="CDD" id="cd06888">
    <property type="entry name" value="PX_FISH"/>
    <property type="match status" value="1"/>
</dbReference>
<keyword evidence="4 10" id="KW-0728">SH3 domain</keyword>
<sequence length="1007" mass="111296">MKSITEVHVTDVEKRRIPSKHYVYVMRVSWSDGGTYIIYRRYSRLFDLQSALLDKFPIEAGSVDPEARIIPFIPGKIIFGRSHIRDVAVKRLGPIDEYCKGIIKLPAKISQCDEVLDFFEVDRDDLDPPRLEEKSKNVGKKVEKISQPKSLKQYTVTSDYEKQDRGEIDLTSGMLVEVVEKSETGWWFVNSEDAQGWVPSTYLEPADGTTESISIKVTPGQEEKYICIEKFEAGGEDEISLEKGSVVEVLEKNLAGWWFVRHKGIEGFAPVTYLMKTEDEFVKSLAHRKSTDVQIIQNLADISNIMKNKDASDDTEDVTDKPTGPPRDMYTKIQQKSRSLERGGNIKPPPRQNSRTSIKGATSLVSRSSHYVTIAEFQDTVGDGISFKEGQVVDVKEKNESGWWFVTIDNKEGWVPSSYIQSQSNTDSGIHEDVYSTIEDEAVLNDEWSDDEEVNPSDDGVEMRKPSKKKQNNLAESLMNQLRKRKSSTNTDESNNSSQVPPTASQKPDRESTGVKPNGFNVSGQGLANILKSKFESRNTSQNEAEDLNSRNSDTKTTPPIKPIFPPKNSSSDIKPVLPGRFLKPEVRSSDSDGLKVISLNVDKPKPPTLSKPSPPTKPGLKPMPPSGKPALPSNKPTISAKPSIPAKPSLAKLNISQKPALPAKQPVVSQSAANNFRENKTGPPKLPSKLSSKASDDNNNHDKKRDSEVGASVQGLAAALQSKFENKSSAPPKLPSKPNIPVKKSIEPNQTSKGTTEPDLPKANVGNLVNALSGKLNFGGNRLSSNVSDENSTISKSSSCNNLPSSHSNGNSNNTMIKSHSNTNVSDSHNNISKNDDIFVVEQTFKGETKEEISINQGDEVRVIEQTDSGWWLVSLNGRQGWAPSAYLVEKRKKVSIPPVPPHGRISSSGQNQRVSYPKKTVYKTSAFFTAENDGELGFDEGEIVDKVMDKTDSDWWLIRIGSEEGWAPQAFLEQVEIEDKRASFGGSKPATPKVKPNFKQTTNVR</sequence>
<evidence type="ECO:0000259" key="12">
    <source>
        <dbReference type="PROSITE" id="PS50002"/>
    </source>
</evidence>
<evidence type="ECO:0000259" key="13">
    <source>
        <dbReference type="PROSITE" id="PS50195"/>
    </source>
</evidence>
<feature type="compositionally biased region" description="Basic and acidic residues" evidence="11">
    <location>
        <begin position="695"/>
        <end position="709"/>
    </location>
</feature>
<feature type="region of interest" description="Disordered" evidence="11">
    <location>
        <begin position="307"/>
        <end position="360"/>
    </location>
</feature>
<dbReference type="Pfam" id="PF00018">
    <property type="entry name" value="SH3_1"/>
    <property type="match status" value="3"/>
</dbReference>
<keyword evidence="7" id="KW-0677">Repeat</keyword>
<dbReference type="CDD" id="cd11856">
    <property type="entry name" value="SH3_p47phox_like"/>
    <property type="match status" value="2"/>
</dbReference>
<dbReference type="Pfam" id="PF07653">
    <property type="entry name" value="SH3_2"/>
    <property type="match status" value="2"/>
</dbReference>
<comment type="caution">
    <text evidence="14">The sequence shown here is derived from an EMBL/GenBank/DDBJ whole genome shotgun (WGS) entry which is preliminary data.</text>
</comment>
<feature type="compositionally biased region" description="Basic and acidic residues" evidence="11">
    <location>
        <begin position="583"/>
        <end position="594"/>
    </location>
</feature>
<keyword evidence="15" id="KW-1185">Reference proteome</keyword>
<keyword evidence="5" id="KW-0963">Cytoplasm</keyword>
<gene>
    <name evidence="14" type="ORF">SNE40_007991</name>
</gene>
<dbReference type="InterPro" id="IPR036028">
    <property type="entry name" value="SH3-like_dom_sf"/>
</dbReference>
<evidence type="ECO:0000256" key="5">
    <source>
        <dbReference type="ARBA" id="ARBA00022490"/>
    </source>
</evidence>
<feature type="region of interest" description="Disordered" evidence="11">
    <location>
        <begin position="449"/>
        <end position="766"/>
    </location>
</feature>
<organism evidence="14 15">
    <name type="scientific">Patella caerulea</name>
    <name type="common">Rayed Mediterranean limpet</name>
    <dbReference type="NCBI Taxonomy" id="87958"/>
    <lineage>
        <taxon>Eukaryota</taxon>
        <taxon>Metazoa</taxon>
        <taxon>Spiralia</taxon>
        <taxon>Lophotrochozoa</taxon>
        <taxon>Mollusca</taxon>
        <taxon>Gastropoda</taxon>
        <taxon>Patellogastropoda</taxon>
        <taxon>Patelloidea</taxon>
        <taxon>Patellidae</taxon>
        <taxon>Patella</taxon>
    </lineage>
</organism>
<dbReference type="Proteomes" id="UP001347796">
    <property type="component" value="Unassembled WGS sequence"/>
</dbReference>
<dbReference type="PROSITE" id="PS50195">
    <property type="entry name" value="PX"/>
    <property type="match status" value="1"/>
</dbReference>
<evidence type="ECO:0000256" key="1">
    <source>
        <dbReference type="ARBA" id="ARBA00004188"/>
    </source>
</evidence>
<dbReference type="GO" id="GO:0035091">
    <property type="term" value="F:phosphatidylinositol binding"/>
    <property type="evidence" value="ECO:0007669"/>
    <property type="project" value="InterPro"/>
</dbReference>
<evidence type="ECO:0000256" key="2">
    <source>
        <dbReference type="ARBA" id="ARBA00004496"/>
    </source>
</evidence>
<evidence type="ECO:0000256" key="11">
    <source>
        <dbReference type="SAM" id="MobiDB-lite"/>
    </source>
</evidence>
<dbReference type="SUPFAM" id="SSF50044">
    <property type="entry name" value="SH3-domain"/>
    <property type="match status" value="5"/>
</dbReference>
<feature type="domain" description="SH3" evidence="12">
    <location>
        <begin position="919"/>
        <end position="979"/>
    </location>
</feature>
<feature type="region of interest" description="Disordered" evidence="11">
    <location>
        <begin position="787"/>
        <end position="833"/>
    </location>
</feature>
<keyword evidence="9" id="KW-0966">Cell projection</keyword>
<feature type="domain" description="SH3" evidence="12">
    <location>
        <begin position="835"/>
        <end position="894"/>
    </location>
</feature>
<dbReference type="PANTHER" id="PTHR15706:SF2">
    <property type="entry name" value="SH3 AND PX DOMAIN-CONTAINING PROTEIN 2A"/>
    <property type="match status" value="1"/>
</dbReference>
<accession>A0AAN8JZ29</accession>
<dbReference type="Gene3D" id="3.30.1520.10">
    <property type="entry name" value="Phox-like domain"/>
    <property type="match status" value="1"/>
</dbReference>
<evidence type="ECO:0000313" key="14">
    <source>
        <dbReference type="EMBL" id="KAK6185845.1"/>
    </source>
</evidence>
<feature type="compositionally biased region" description="Low complexity" evidence="11">
    <location>
        <begin position="796"/>
        <end position="810"/>
    </location>
</feature>
<dbReference type="SMART" id="SM00326">
    <property type="entry name" value="SH3"/>
    <property type="match status" value="5"/>
</dbReference>
<dbReference type="Gene3D" id="2.30.30.40">
    <property type="entry name" value="SH3 Domains"/>
    <property type="match status" value="5"/>
</dbReference>
<dbReference type="PANTHER" id="PTHR15706">
    <property type="entry name" value="SH3 MULTIPLE DOMAIN"/>
    <property type="match status" value="1"/>
</dbReference>
<comment type="similarity">
    <text evidence="3">Belongs to the SH3PXD2 family.</text>
</comment>
<dbReference type="InterPro" id="IPR001452">
    <property type="entry name" value="SH3_domain"/>
</dbReference>
<dbReference type="InterPro" id="IPR001683">
    <property type="entry name" value="PX_dom"/>
</dbReference>
<reference evidence="14 15" key="1">
    <citation type="submission" date="2024-01" db="EMBL/GenBank/DDBJ databases">
        <title>The genome of the rayed Mediterranean limpet Patella caerulea (Linnaeus, 1758).</title>
        <authorList>
            <person name="Anh-Thu Weber A."/>
            <person name="Halstead-Nussloch G."/>
        </authorList>
    </citation>
    <scope>NUCLEOTIDE SEQUENCE [LARGE SCALE GENOMIC DNA]</scope>
    <source>
        <strain evidence="14">AATW-2023a</strain>
        <tissue evidence="14">Whole specimen</tissue>
    </source>
</reference>
<evidence type="ECO:0000256" key="3">
    <source>
        <dbReference type="ARBA" id="ARBA00009628"/>
    </source>
</evidence>
<dbReference type="InterPro" id="IPR037961">
    <property type="entry name" value="SH3PXD2_PX"/>
</dbReference>
<feature type="domain" description="SH3" evidence="12">
    <location>
        <begin position="366"/>
        <end position="425"/>
    </location>
</feature>
<comment type="subcellular location">
    <subcellularLocation>
        <location evidence="1">Cell projection</location>
        <location evidence="1">Podosome</location>
    </subcellularLocation>
    <subcellularLocation>
        <location evidence="2">Cytoplasm</location>
    </subcellularLocation>
</comment>
<dbReference type="EMBL" id="JAZGQO010000006">
    <property type="protein sequence ID" value="KAK6185845.1"/>
    <property type="molecule type" value="Genomic_DNA"/>
</dbReference>
<dbReference type="SUPFAM" id="SSF64268">
    <property type="entry name" value="PX domain"/>
    <property type="match status" value="1"/>
</dbReference>
<evidence type="ECO:0000256" key="6">
    <source>
        <dbReference type="ARBA" id="ARBA00022553"/>
    </source>
</evidence>
<feature type="compositionally biased region" description="Acidic residues" evidence="11">
    <location>
        <begin position="449"/>
        <end position="460"/>
    </location>
</feature>
<feature type="compositionally biased region" description="Polar residues" evidence="11">
    <location>
        <begin position="811"/>
        <end position="833"/>
    </location>
</feature>
<dbReference type="GO" id="GO:0005737">
    <property type="term" value="C:cytoplasm"/>
    <property type="evidence" value="ECO:0007669"/>
    <property type="project" value="UniProtKB-SubCell"/>
</dbReference>
<evidence type="ECO:0000313" key="15">
    <source>
        <dbReference type="Proteomes" id="UP001347796"/>
    </source>
</evidence>
<dbReference type="SMART" id="SM00312">
    <property type="entry name" value="PX"/>
    <property type="match status" value="1"/>
</dbReference>
<feature type="domain" description="PX" evidence="13">
    <location>
        <begin position="2"/>
        <end position="126"/>
    </location>
</feature>
<dbReference type="InterPro" id="IPR051228">
    <property type="entry name" value="NADPH_Oxidase/PX-Domain"/>
</dbReference>
<protein>
    <recommendedName>
        <fullName evidence="16">SH3 and PX domain-containing protein 2A</fullName>
    </recommendedName>
</protein>
<dbReference type="PROSITE" id="PS50002">
    <property type="entry name" value="SH3"/>
    <property type="match status" value="5"/>
</dbReference>
<keyword evidence="8" id="KW-0965">Cell junction</keyword>
<dbReference type="AlphaFoldDB" id="A0AAN8JZ29"/>
<evidence type="ECO:0008006" key="16">
    <source>
        <dbReference type="Google" id="ProtNLM"/>
    </source>
</evidence>
<proteinExistence type="inferred from homology"/>
<dbReference type="InterPro" id="IPR036871">
    <property type="entry name" value="PX_dom_sf"/>
</dbReference>
<feature type="compositionally biased region" description="Low complexity" evidence="11">
    <location>
        <begin position="488"/>
        <end position="498"/>
    </location>
</feature>
<feature type="region of interest" description="Disordered" evidence="11">
    <location>
        <begin position="984"/>
        <end position="1007"/>
    </location>
</feature>
<name>A0AAN8JZ29_PATCE</name>
<evidence type="ECO:0000256" key="7">
    <source>
        <dbReference type="ARBA" id="ARBA00022737"/>
    </source>
</evidence>
<feature type="compositionally biased region" description="Pro residues" evidence="11">
    <location>
        <begin position="607"/>
        <end position="628"/>
    </location>
</feature>
<evidence type="ECO:0000256" key="10">
    <source>
        <dbReference type="PROSITE-ProRule" id="PRU00192"/>
    </source>
</evidence>
<evidence type="ECO:0000256" key="9">
    <source>
        <dbReference type="ARBA" id="ARBA00023273"/>
    </source>
</evidence>
<keyword evidence="6" id="KW-0597">Phosphoprotein</keyword>